<dbReference type="InterPro" id="IPR040122">
    <property type="entry name" value="Importin_beta"/>
</dbReference>
<evidence type="ECO:0000313" key="9">
    <source>
        <dbReference type="Proteomes" id="UP000013827"/>
    </source>
</evidence>
<dbReference type="InterPro" id="IPR011989">
    <property type="entry name" value="ARM-like"/>
</dbReference>
<dbReference type="GeneID" id="17260125"/>
<proteinExistence type="inferred from homology"/>
<dbReference type="HOGENOM" id="CLU_008296_1_0_1"/>
<comment type="subcellular location">
    <subcellularLocation>
        <location evidence="1">Cytoplasm</location>
    </subcellularLocation>
</comment>
<dbReference type="STRING" id="2903.R1D9K0"/>
<dbReference type="Pfam" id="PF25574">
    <property type="entry name" value="TPR_IMB1"/>
    <property type="match status" value="1"/>
</dbReference>
<dbReference type="AlphaFoldDB" id="A0A0D3IRT3"/>
<organism evidence="8 9">
    <name type="scientific">Emiliania huxleyi (strain CCMP1516)</name>
    <dbReference type="NCBI Taxonomy" id="280463"/>
    <lineage>
        <taxon>Eukaryota</taxon>
        <taxon>Haptista</taxon>
        <taxon>Haptophyta</taxon>
        <taxon>Prymnesiophyceae</taxon>
        <taxon>Isochrysidales</taxon>
        <taxon>Noelaerhabdaceae</taxon>
        <taxon>Emiliania</taxon>
    </lineage>
</organism>
<keyword evidence="4" id="KW-0963">Cytoplasm</keyword>
<dbReference type="InterPro" id="IPR016024">
    <property type="entry name" value="ARM-type_fold"/>
</dbReference>
<dbReference type="RefSeq" id="XP_005766397.1">
    <property type="nucleotide sequence ID" value="XM_005766340.1"/>
</dbReference>
<dbReference type="PaxDb" id="2903-EOD13968"/>
<dbReference type="KEGG" id="ehx:EMIHUDRAFT_415245"/>
<evidence type="ECO:0000256" key="5">
    <source>
        <dbReference type="ARBA" id="ARBA00022737"/>
    </source>
</evidence>
<dbReference type="GO" id="GO:0005737">
    <property type="term" value="C:cytoplasm"/>
    <property type="evidence" value="ECO:0007669"/>
    <property type="project" value="UniProtKB-SubCell"/>
</dbReference>
<dbReference type="InterPro" id="IPR058584">
    <property type="entry name" value="IMB1_TNPO1-like_TPR"/>
</dbReference>
<keyword evidence="9" id="KW-1185">Reference proteome</keyword>
<sequence length="897" mass="98929">MDVTSVLLAAQSHDQAIRQQAEQQLESAKQQNLARRSLRCSRLCTRLTAALSPSPSQPLLMSLMATELANEGKELRIRQAAGLVLKNCLTPRDGTKQQQLAQLWLQTDANAKQQIKNTVLGTLGSSVKAARHTAAQAVSAMATIDLPHNQWPELIQGLVTNVTQAPNGFVKQSSLEALGYICEEIDPDVLQPQSNLILTAVIQGMRKDEADEEIRRAGTNALLNALEFVKTNFDNEVERNYIMQTVCETCTAESKELKSAAFECTVRVVELYYDKLAPYMQALYTLTLQAIEKATHDPAEDEVGQQAIEFWSTICDEELELIEEAHEQPPRPPSRPCQNFVRGAAAFLTPLLLEGLTKQDEDDDDDTWNVAMAAATCLARVAQVVEDEVVQYVTPFIERHITATDWRRREAATLAFGSILEGPSPKALQPYMADALNLMIRLMRDASVQVKDTAAWTIGRVCEHHILAITAEQWQQMTRALQPGEPPEAEGVLLAGLKDEPRVAANVCSALHNLAEHCEETRNNPTNVLSPLFVDLARALLACTERPDAGERNLRVSAYEALNTTLTNAAEDTKAHIAQLLPVIAGRLEQSFAMQIVSNDDREAQNELQGLLCGTLQVVTQKLGQLDREMADRLMQLFLQVFGSKNSTVQEEALMAVGAVANAVESEFEKYMPHFRPFLCLGLNNYEEHQVCAVAVGVVGDICRALEVKVLPYCEEILQLLLRNLQNPALNRNVKPPILSCFGDIALAVGGNFEAYLQVTMSMLEQAGMTAMDVSNPDLVDYLGQLREGIFEAYTGVLQGLRADNKGPKFTPYLQGAMRLLHQVAESCGHDHVSDDLCRAAVGVVGDLAMTVGPEFTRIAKQEPHKSYLKVLLKEARQSPNEMTQQVGSWATRTVSQ</sequence>
<dbReference type="GO" id="GO:0006606">
    <property type="term" value="P:protein import into nucleus"/>
    <property type="evidence" value="ECO:0007669"/>
    <property type="project" value="InterPro"/>
</dbReference>
<evidence type="ECO:0000256" key="3">
    <source>
        <dbReference type="ARBA" id="ARBA00022448"/>
    </source>
</evidence>
<dbReference type="Pfam" id="PF03810">
    <property type="entry name" value="IBN_N"/>
    <property type="match status" value="1"/>
</dbReference>
<dbReference type="Proteomes" id="UP000013827">
    <property type="component" value="Unassembled WGS sequence"/>
</dbReference>
<reference evidence="9" key="1">
    <citation type="journal article" date="2013" name="Nature">
        <title>Pan genome of the phytoplankton Emiliania underpins its global distribution.</title>
        <authorList>
            <person name="Read B.A."/>
            <person name="Kegel J."/>
            <person name="Klute M.J."/>
            <person name="Kuo A."/>
            <person name="Lefebvre S.C."/>
            <person name="Maumus F."/>
            <person name="Mayer C."/>
            <person name="Miller J."/>
            <person name="Monier A."/>
            <person name="Salamov A."/>
            <person name="Young J."/>
            <person name="Aguilar M."/>
            <person name="Claverie J.M."/>
            <person name="Frickenhaus S."/>
            <person name="Gonzalez K."/>
            <person name="Herman E.K."/>
            <person name="Lin Y.C."/>
            <person name="Napier J."/>
            <person name="Ogata H."/>
            <person name="Sarno A.F."/>
            <person name="Shmutz J."/>
            <person name="Schroeder D."/>
            <person name="de Vargas C."/>
            <person name="Verret F."/>
            <person name="von Dassow P."/>
            <person name="Valentin K."/>
            <person name="Van de Peer Y."/>
            <person name="Wheeler G."/>
            <person name="Dacks J.B."/>
            <person name="Delwiche C.F."/>
            <person name="Dyhrman S.T."/>
            <person name="Glockner G."/>
            <person name="John U."/>
            <person name="Richards T."/>
            <person name="Worden A.Z."/>
            <person name="Zhang X."/>
            <person name="Grigoriev I.V."/>
            <person name="Allen A.E."/>
            <person name="Bidle K."/>
            <person name="Borodovsky M."/>
            <person name="Bowler C."/>
            <person name="Brownlee C."/>
            <person name="Cock J.M."/>
            <person name="Elias M."/>
            <person name="Gladyshev V.N."/>
            <person name="Groth M."/>
            <person name="Guda C."/>
            <person name="Hadaegh A."/>
            <person name="Iglesias-Rodriguez M.D."/>
            <person name="Jenkins J."/>
            <person name="Jones B.M."/>
            <person name="Lawson T."/>
            <person name="Leese F."/>
            <person name="Lindquist E."/>
            <person name="Lobanov A."/>
            <person name="Lomsadze A."/>
            <person name="Malik S.B."/>
            <person name="Marsh M.E."/>
            <person name="Mackinder L."/>
            <person name="Mock T."/>
            <person name="Mueller-Roeber B."/>
            <person name="Pagarete A."/>
            <person name="Parker M."/>
            <person name="Probert I."/>
            <person name="Quesneville H."/>
            <person name="Raines C."/>
            <person name="Rensing S.A."/>
            <person name="Riano-Pachon D.M."/>
            <person name="Richier S."/>
            <person name="Rokitta S."/>
            <person name="Shiraiwa Y."/>
            <person name="Soanes D.M."/>
            <person name="van der Giezen M."/>
            <person name="Wahlund T.M."/>
            <person name="Williams B."/>
            <person name="Wilson W."/>
            <person name="Wolfe G."/>
            <person name="Wurch L.L."/>
        </authorList>
    </citation>
    <scope>NUCLEOTIDE SEQUENCE</scope>
</reference>
<dbReference type="KEGG" id="ehx:EMIHUDRAFT_419647"/>
<dbReference type="EnsemblProtists" id="EOD32153">
    <property type="protein sequence ID" value="EOD32153"/>
    <property type="gene ID" value="EMIHUDRAFT_415245"/>
</dbReference>
<protein>
    <recommendedName>
        <fullName evidence="7">Importin N-terminal domain-containing protein</fullName>
    </recommendedName>
</protein>
<dbReference type="InterPro" id="IPR001494">
    <property type="entry name" value="Importin-beta_N"/>
</dbReference>
<evidence type="ECO:0000256" key="6">
    <source>
        <dbReference type="ARBA" id="ARBA00022927"/>
    </source>
</evidence>
<name>A0A0D3IRT3_EMIH1</name>
<dbReference type="SUPFAM" id="SSF48371">
    <property type="entry name" value="ARM repeat"/>
    <property type="match status" value="1"/>
</dbReference>
<feature type="domain" description="Importin N-terminal" evidence="7">
    <location>
        <begin position="47"/>
        <end position="125"/>
    </location>
</feature>
<evidence type="ECO:0000256" key="4">
    <source>
        <dbReference type="ARBA" id="ARBA00022490"/>
    </source>
</evidence>
<dbReference type="RefSeq" id="XP_005784582.1">
    <property type="nucleotide sequence ID" value="XM_005784525.1"/>
</dbReference>
<dbReference type="eggNOG" id="KOG1241">
    <property type="taxonomic scope" value="Eukaryota"/>
</dbReference>
<dbReference type="EnsemblProtists" id="EOD13968">
    <property type="protein sequence ID" value="EOD13968"/>
    <property type="gene ID" value="EMIHUDRAFT_419647"/>
</dbReference>
<reference evidence="8" key="2">
    <citation type="submission" date="2024-10" db="UniProtKB">
        <authorList>
            <consortium name="EnsemblProtists"/>
        </authorList>
    </citation>
    <scope>IDENTIFICATION</scope>
</reference>
<keyword evidence="5" id="KW-0677">Repeat</keyword>
<evidence type="ECO:0000256" key="1">
    <source>
        <dbReference type="ARBA" id="ARBA00004496"/>
    </source>
</evidence>
<dbReference type="GeneID" id="17277425"/>
<dbReference type="PROSITE" id="PS50166">
    <property type="entry name" value="IMPORTIN_B_NT"/>
    <property type="match status" value="1"/>
</dbReference>
<evidence type="ECO:0000256" key="2">
    <source>
        <dbReference type="ARBA" id="ARBA00010907"/>
    </source>
</evidence>
<accession>A0A0D3IRT3</accession>
<dbReference type="Pfam" id="PF13513">
    <property type="entry name" value="HEAT_EZ"/>
    <property type="match status" value="1"/>
</dbReference>
<dbReference type="PANTHER" id="PTHR10527">
    <property type="entry name" value="IMPORTIN BETA"/>
    <property type="match status" value="1"/>
</dbReference>
<dbReference type="OMA" id="QQYQERW"/>
<evidence type="ECO:0000313" key="8">
    <source>
        <dbReference type="EnsemblProtists" id="EOD13968"/>
    </source>
</evidence>
<comment type="similarity">
    <text evidence="2">Belongs to the importin beta family. Importin beta-1 subfamily.</text>
</comment>
<dbReference type="GO" id="GO:0031267">
    <property type="term" value="F:small GTPase binding"/>
    <property type="evidence" value="ECO:0007669"/>
    <property type="project" value="InterPro"/>
</dbReference>
<evidence type="ECO:0000259" key="7">
    <source>
        <dbReference type="PROSITE" id="PS50166"/>
    </source>
</evidence>
<keyword evidence="3" id="KW-0813">Transport</keyword>
<keyword evidence="6" id="KW-0653">Protein transport</keyword>
<dbReference type="FunFam" id="1.25.10.10:FF:000027">
    <property type="entry name" value="Importin subunit beta-1"/>
    <property type="match status" value="1"/>
</dbReference>
<dbReference type="Gene3D" id="1.25.10.10">
    <property type="entry name" value="Leucine-rich Repeat Variant"/>
    <property type="match status" value="1"/>
</dbReference>